<feature type="region of interest" description="Disordered" evidence="1">
    <location>
        <begin position="1"/>
        <end position="21"/>
    </location>
</feature>
<reference evidence="2 3" key="2">
    <citation type="journal article" date="2023" name="ChemBioChem">
        <title>Acyltransferase Domain Exchange between Two Independent Type I Polyketide Synthases in the Same Producer Strain of Macrolide Antibiotics.</title>
        <authorList>
            <person name="Kudo F."/>
            <person name="Kishikawa K."/>
            <person name="Tsuboi K."/>
            <person name="Kido T."/>
            <person name="Usui T."/>
            <person name="Hashimoto J."/>
            <person name="Shin-Ya K."/>
            <person name="Miyanaga A."/>
            <person name="Eguchi T."/>
        </authorList>
    </citation>
    <scope>NUCLEOTIDE SEQUENCE [LARGE SCALE GENOMIC DNA]</scope>
    <source>
        <strain evidence="2 3">A-8890</strain>
    </source>
</reference>
<keyword evidence="3" id="KW-1185">Reference proteome</keyword>
<gene>
    <name evidence="2" type="ORF">SGFS_065540</name>
</gene>
<sequence>MGHATDQAPTPPSPRTEPWPEGVEARYLTVGGATVDITDDRAPHWRCTACTGTSVGEYTGPFGTPFTLDAIHEQAQGHAEKCRALPRPAVAQ</sequence>
<protein>
    <submittedName>
        <fullName evidence="2">Uncharacterized protein</fullName>
    </submittedName>
</protein>
<evidence type="ECO:0000313" key="2">
    <source>
        <dbReference type="EMBL" id="BBC35260.1"/>
    </source>
</evidence>
<dbReference type="EMBL" id="AP018448">
    <property type="protein sequence ID" value="BBC35260.1"/>
    <property type="molecule type" value="Genomic_DNA"/>
</dbReference>
<proteinExistence type="predicted"/>
<evidence type="ECO:0000256" key="1">
    <source>
        <dbReference type="SAM" id="MobiDB-lite"/>
    </source>
</evidence>
<accession>A0ABM7FG79</accession>
<dbReference type="Proteomes" id="UP001321542">
    <property type="component" value="Chromosome"/>
</dbReference>
<evidence type="ECO:0000313" key="3">
    <source>
        <dbReference type="Proteomes" id="UP001321542"/>
    </source>
</evidence>
<name>A0ABM7FG79_9ACTN</name>
<dbReference type="RefSeq" id="WP_286255462.1">
    <property type="nucleotide sequence ID" value="NZ_AP018448.1"/>
</dbReference>
<organism evidence="2 3">
    <name type="scientific">Streptomyces graminofaciens</name>
    <dbReference type="NCBI Taxonomy" id="68212"/>
    <lineage>
        <taxon>Bacteria</taxon>
        <taxon>Bacillati</taxon>
        <taxon>Actinomycetota</taxon>
        <taxon>Actinomycetes</taxon>
        <taxon>Kitasatosporales</taxon>
        <taxon>Streptomycetaceae</taxon>
        <taxon>Streptomyces</taxon>
    </lineage>
</organism>
<reference evidence="2 3" key="1">
    <citation type="journal article" date="2010" name="ChemBioChem">
        <title>Cloning and characterization of the biosynthetic gene cluster of 16-membered macrolide antibiotic FD-891: involvement of a dual functional cytochrome P450 monooxygenase catalyzing epoxidation and hydroxylation.</title>
        <authorList>
            <person name="Kudo F."/>
            <person name="Motegi A."/>
            <person name="Mizoue K."/>
            <person name="Eguchi T."/>
        </authorList>
    </citation>
    <scope>NUCLEOTIDE SEQUENCE [LARGE SCALE GENOMIC DNA]</scope>
    <source>
        <strain evidence="2 3">A-8890</strain>
    </source>
</reference>